<keyword evidence="3" id="KW-1185">Reference proteome</keyword>
<dbReference type="AlphaFoldDB" id="A0A1I3FCQ2"/>
<dbReference type="InterPro" id="IPR008912">
    <property type="entry name" value="Uncharacterised_CoxE"/>
</dbReference>
<feature type="domain" description="VWFA" evidence="1">
    <location>
        <begin position="207"/>
        <end position="369"/>
    </location>
</feature>
<accession>A0A1I3FCQ2</accession>
<evidence type="ECO:0000313" key="3">
    <source>
        <dbReference type="Proteomes" id="UP000199518"/>
    </source>
</evidence>
<dbReference type="OrthoDB" id="9789979at2"/>
<dbReference type="EMBL" id="FOQD01000005">
    <property type="protein sequence ID" value="SFI08969.1"/>
    <property type="molecule type" value="Genomic_DNA"/>
</dbReference>
<dbReference type="PANTHER" id="PTHR30634:SF16">
    <property type="entry name" value="OUTER-MEMBRANE LIPOPROTEIN LOLB"/>
    <property type="match status" value="1"/>
</dbReference>
<dbReference type="Pfam" id="PF05762">
    <property type="entry name" value="VWA_CoxE"/>
    <property type="match status" value="1"/>
</dbReference>
<dbReference type="InterPro" id="IPR036465">
    <property type="entry name" value="vWFA_dom_sf"/>
</dbReference>
<reference evidence="3" key="1">
    <citation type="submission" date="2016-10" db="EMBL/GenBank/DDBJ databases">
        <authorList>
            <person name="Varghese N."/>
            <person name="Submissions S."/>
        </authorList>
    </citation>
    <scope>NUCLEOTIDE SEQUENCE [LARGE SCALE GENOMIC DNA]</scope>
    <source>
        <strain evidence="3">DSM 26348</strain>
    </source>
</reference>
<gene>
    <name evidence="2" type="ORF">SAMN05421753_105180</name>
</gene>
<dbReference type="RefSeq" id="WP_092049121.1">
    <property type="nucleotide sequence ID" value="NZ_FOQD01000005.1"/>
</dbReference>
<organism evidence="2 3">
    <name type="scientific">Planctomicrobium piriforme</name>
    <dbReference type="NCBI Taxonomy" id="1576369"/>
    <lineage>
        <taxon>Bacteria</taxon>
        <taxon>Pseudomonadati</taxon>
        <taxon>Planctomycetota</taxon>
        <taxon>Planctomycetia</taxon>
        <taxon>Planctomycetales</taxon>
        <taxon>Planctomycetaceae</taxon>
        <taxon>Planctomicrobium</taxon>
    </lineage>
</organism>
<proteinExistence type="predicted"/>
<dbReference type="PANTHER" id="PTHR30634">
    <property type="entry name" value="OUTER MEMBRANE LOLAB LIPOPROTEIN INSERTION APPARATUS"/>
    <property type="match status" value="1"/>
</dbReference>
<protein>
    <submittedName>
        <fullName evidence="2">VWA domain containing CoxE-like protein</fullName>
    </submittedName>
</protein>
<dbReference type="SMART" id="SM00327">
    <property type="entry name" value="VWA"/>
    <property type="match status" value="1"/>
</dbReference>
<name>A0A1I3FCQ2_9PLAN</name>
<evidence type="ECO:0000313" key="2">
    <source>
        <dbReference type="EMBL" id="SFI08969.1"/>
    </source>
</evidence>
<dbReference type="InterPro" id="IPR050458">
    <property type="entry name" value="LolB"/>
</dbReference>
<evidence type="ECO:0000259" key="1">
    <source>
        <dbReference type="SMART" id="SM00327"/>
    </source>
</evidence>
<sequence>MQTNSDAERQRRWRLVLGEGVPPEHPSDGLDMELNAVDREIDDVLRAVYDSDRKGGLGSSSPKVNRWLSDIRRFFPTSVVKVVQRDALERLKLHQMLLQPELLEAVEPDVHLVGTLLSLKSLIPEKTKETARKVVRKVVEEIERRIRQPLASAVQGAIDQVTRTSRPRPQEIDWNLTIRKNLKNYLPEQRTIVPERLVGHGRKRSSLRDVILCVDQSGSMASSVVYSSIFAAVLASLRSVRTRFVVFDTEVVDLSEHLHDPVDLLFGAQLGGGTDIHRALTYCQQQVQRPQQTILVLISDLYEGGNVEQTVRRTAEMMAAGVQVICLLALSDDGAPSYNESLAATLAELGVPSFACTPDLFPDLIAAAIRKQDITRWAASNNVVVRASGQSAET</sequence>
<dbReference type="Gene3D" id="3.40.50.410">
    <property type="entry name" value="von Willebrand factor, type A domain"/>
    <property type="match status" value="1"/>
</dbReference>
<dbReference type="InterPro" id="IPR002035">
    <property type="entry name" value="VWF_A"/>
</dbReference>
<dbReference type="Proteomes" id="UP000199518">
    <property type="component" value="Unassembled WGS sequence"/>
</dbReference>
<dbReference type="STRING" id="1576369.SAMN05421753_105180"/>
<dbReference type="SUPFAM" id="SSF53300">
    <property type="entry name" value="vWA-like"/>
    <property type="match status" value="1"/>
</dbReference>